<keyword evidence="3" id="KW-1003">Cell membrane</keyword>
<keyword evidence="2 9" id="KW-0813">Transport</keyword>
<evidence type="ECO:0000256" key="10">
    <source>
        <dbReference type="SAM" id="MobiDB-lite"/>
    </source>
</evidence>
<evidence type="ECO:0000256" key="3">
    <source>
        <dbReference type="ARBA" id="ARBA00022475"/>
    </source>
</evidence>
<protein>
    <recommendedName>
        <fullName evidence="9">Innexin</fullName>
    </recommendedName>
</protein>
<dbReference type="GO" id="GO:0034220">
    <property type="term" value="P:monoatomic ion transmembrane transport"/>
    <property type="evidence" value="ECO:0007669"/>
    <property type="project" value="UniProtKB-KW"/>
</dbReference>
<comment type="similarity">
    <text evidence="9">Belongs to the pannexin family.</text>
</comment>
<evidence type="ECO:0000256" key="6">
    <source>
        <dbReference type="ARBA" id="ARBA00023065"/>
    </source>
</evidence>
<reference evidence="11 12" key="1">
    <citation type="submission" date="2020-08" db="EMBL/GenBank/DDBJ databases">
        <authorList>
            <person name="Hejnol A."/>
        </authorList>
    </citation>
    <scope>NUCLEOTIDE SEQUENCE [LARGE SCALE GENOMIC DNA]</scope>
</reference>
<evidence type="ECO:0000256" key="5">
    <source>
        <dbReference type="ARBA" id="ARBA00022989"/>
    </source>
</evidence>
<keyword evidence="5 9" id="KW-1133">Transmembrane helix</keyword>
<keyword evidence="12" id="KW-1185">Reference proteome</keyword>
<dbReference type="AlphaFoldDB" id="A0A7I8VAT4"/>
<feature type="transmembrane region" description="Helical" evidence="9">
    <location>
        <begin position="100"/>
        <end position="122"/>
    </location>
</feature>
<dbReference type="OrthoDB" id="5867527at2759"/>
<comment type="function">
    <text evidence="9">Structural component of the gap junctions.</text>
</comment>
<comment type="subcellular location">
    <subcellularLocation>
        <location evidence="1 9">Cell membrane</location>
        <topology evidence="1 9">Multi-pass membrane protein</topology>
    </subcellularLocation>
</comment>
<evidence type="ECO:0000313" key="11">
    <source>
        <dbReference type="EMBL" id="CAD5113443.1"/>
    </source>
</evidence>
<keyword evidence="4 9" id="KW-0812">Transmembrane</keyword>
<keyword evidence="8 9" id="KW-0407">Ion channel</keyword>
<evidence type="ECO:0000256" key="2">
    <source>
        <dbReference type="ARBA" id="ARBA00022448"/>
    </source>
</evidence>
<comment type="caution">
    <text evidence="11">The sequence shown here is derived from an EMBL/GenBank/DDBJ whole genome shotgun (WGS) entry which is preliminary data.</text>
</comment>
<organism evidence="11 12">
    <name type="scientific">Dimorphilus gyrociliatus</name>
    <dbReference type="NCBI Taxonomy" id="2664684"/>
    <lineage>
        <taxon>Eukaryota</taxon>
        <taxon>Metazoa</taxon>
        <taxon>Spiralia</taxon>
        <taxon>Lophotrochozoa</taxon>
        <taxon>Annelida</taxon>
        <taxon>Polychaeta</taxon>
        <taxon>Polychaeta incertae sedis</taxon>
        <taxon>Dinophilidae</taxon>
        <taxon>Dimorphilus</taxon>
    </lineage>
</organism>
<feature type="transmembrane region" description="Helical" evidence="9">
    <location>
        <begin position="210"/>
        <end position="233"/>
    </location>
</feature>
<evidence type="ECO:0000256" key="9">
    <source>
        <dbReference type="RuleBase" id="RU010713"/>
    </source>
</evidence>
<proteinExistence type="inferred from homology"/>
<dbReference type="EMBL" id="CAJFCJ010000003">
    <property type="protein sequence ID" value="CAD5113443.1"/>
    <property type="molecule type" value="Genomic_DNA"/>
</dbReference>
<sequence length="420" mass="49716">MDRLFKALLSFKEVKIRTDDDFADRLSRRYTTILLVFFTCVISTQQLVGKPISCWCPAHFTASHRDYANTICWVSNNYYQPITKNIPRPAEQARIKRVSYYQWVPLVLLFQAAVYFIPCLLWRFLNKRAGIDVGAMMDAAKVCQRSSHTDMREKTLRYIVNQMDRYLLKQRDLRTGCCVRMKHALANYCCFVGGRFYGNYLTFSYLVVKFVYLFNAIGQLFLLDFFLGINYHWYGIFVLNKLIQGEDWTVSERFPRVTLCDFKIRSNNRLHEYIIQCVLTVNLFNEKIFIFIWFWFVFVSIATSFNFARWVMRALYWSSQIRYVKKQLRSFETTKRQTAALTKFTQFYLRRDGMFIIRLISQNVDDLVAAEAMLGLWENYTPERRMLAEKAGRAPKIPTAPSERTATATRHDTTRRKEVV</sequence>
<name>A0A7I8VAT4_9ANNE</name>
<feature type="region of interest" description="Disordered" evidence="10">
    <location>
        <begin position="391"/>
        <end position="420"/>
    </location>
</feature>
<gene>
    <name evidence="9" type="primary">inx</name>
    <name evidence="11" type="ORF">DGYR_LOCUS2432</name>
</gene>
<accession>A0A7I8VAT4</accession>
<dbReference type="GO" id="GO:0005921">
    <property type="term" value="C:gap junction"/>
    <property type="evidence" value="ECO:0007669"/>
    <property type="project" value="UniProtKB-UniRule"/>
</dbReference>
<keyword evidence="7 9" id="KW-0472">Membrane</keyword>
<dbReference type="GO" id="GO:0005886">
    <property type="term" value="C:plasma membrane"/>
    <property type="evidence" value="ECO:0007669"/>
    <property type="project" value="UniProtKB-SubCell"/>
</dbReference>
<evidence type="ECO:0000256" key="8">
    <source>
        <dbReference type="ARBA" id="ARBA00023303"/>
    </source>
</evidence>
<dbReference type="Proteomes" id="UP000549394">
    <property type="component" value="Unassembled WGS sequence"/>
</dbReference>
<evidence type="ECO:0000313" key="12">
    <source>
        <dbReference type="Proteomes" id="UP000549394"/>
    </source>
</evidence>
<dbReference type="Pfam" id="PF00876">
    <property type="entry name" value="Innexin"/>
    <property type="match status" value="1"/>
</dbReference>
<evidence type="ECO:0000256" key="4">
    <source>
        <dbReference type="ARBA" id="ARBA00022692"/>
    </source>
</evidence>
<evidence type="ECO:0000256" key="1">
    <source>
        <dbReference type="ARBA" id="ARBA00004651"/>
    </source>
</evidence>
<dbReference type="PROSITE" id="PS51013">
    <property type="entry name" value="PANNEXIN"/>
    <property type="match status" value="1"/>
</dbReference>
<dbReference type="PANTHER" id="PTHR11893:SF36">
    <property type="entry name" value="INNEXIN-5"/>
    <property type="match status" value="1"/>
</dbReference>
<feature type="compositionally biased region" description="Basic and acidic residues" evidence="10">
    <location>
        <begin position="409"/>
        <end position="420"/>
    </location>
</feature>
<comment type="caution">
    <text evidence="9">Lacks conserved residue(s) required for the propagation of feature annotation.</text>
</comment>
<keyword evidence="6 9" id="KW-0406">Ion transport</keyword>
<dbReference type="InterPro" id="IPR000990">
    <property type="entry name" value="Innexin"/>
</dbReference>
<dbReference type="PANTHER" id="PTHR11893">
    <property type="entry name" value="INNEXIN"/>
    <property type="match status" value="1"/>
</dbReference>
<dbReference type="PRINTS" id="PR01262">
    <property type="entry name" value="INNEXIN"/>
</dbReference>
<evidence type="ECO:0000256" key="7">
    <source>
        <dbReference type="ARBA" id="ARBA00023136"/>
    </source>
</evidence>
<feature type="transmembrane region" description="Helical" evidence="9">
    <location>
        <begin position="288"/>
        <end position="312"/>
    </location>
</feature>